<dbReference type="GO" id="GO:0030686">
    <property type="term" value="C:90S preribosome"/>
    <property type="evidence" value="ECO:0007669"/>
    <property type="project" value="TreeGrafter"/>
</dbReference>
<keyword evidence="5" id="KW-0175">Coiled coil</keyword>
<comment type="similarity">
    <text evidence="2 9">Belongs to the RRP36 family.</text>
</comment>
<evidence type="ECO:0000256" key="9">
    <source>
        <dbReference type="RuleBase" id="RU368027"/>
    </source>
</evidence>
<keyword evidence="12" id="KW-1185">Reference proteome</keyword>
<name>A0AAV5S5T1_MAUHU</name>
<comment type="caution">
    <text evidence="11">The sequence shown here is derived from an EMBL/GenBank/DDBJ whole genome shotgun (WGS) entry which is preliminary data.</text>
</comment>
<evidence type="ECO:0000256" key="1">
    <source>
        <dbReference type="ARBA" id="ARBA00004604"/>
    </source>
</evidence>
<feature type="compositionally biased region" description="Basic and acidic residues" evidence="10">
    <location>
        <begin position="67"/>
        <end position="82"/>
    </location>
</feature>
<evidence type="ECO:0000256" key="8">
    <source>
        <dbReference type="ARBA" id="ARBA00025053"/>
    </source>
</evidence>
<comment type="subcellular location">
    <subcellularLocation>
        <location evidence="1 9">Nucleus</location>
        <location evidence="1 9">Nucleolus</location>
    </subcellularLocation>
</comment>
<evidence type="ECO:0000256" key="7">
    <source>
        <dbReference type="ARBA" id="ARBA00023274"/>
    </source>
</evidence>
<keyword evidence="6 9" id="KW-0539">Nucleus</keyword>
<dbReference type="InterPro" id="IPR009292">
    <property type="entry name" value="RRP36"/>
</dbReference>
<dbReference type="Pfam" id="PF06102">
    <property type="entry name" value="RRP36"/>
    <property type="match status" value="1"/>
</dbReference>
<evidence type="ECO:0000256" key="5">
    <source>
        <dbReference type="ARBA" id="ARBA00023054"/>
    </source>
</evidence>
<evidence type="ECO:0000256" key="6">
    <source>
        <dbReference type="ARBA" id="ARBA00023242"/>
    </source>
</evidence>
<evidence type="ECO:0000313" key="11">
    <source>
        <dbReference type="EMBL" id="GMM58587.1"/>
    </source>
</evidence>
<comment type="subunit">
    <text evidence="9">Associates with 90S and pre-40S pre-ribosomal particles.</text>
</comment>
<keyword evidence="7 9" id="KW-0687">Ribonucleoprotein</keyword>
<feature type="compositionally biased region" description="Low complexity" evidence="10">
    <location>
        <begin position="100"/>
        <end position="112"/>
    </location>
</feature>
<evidence type="ECO:0000313" key="12">
    <source>
        <dbReference type="Proteomes" id="UP001377567"/>
    </source>
</evidence>
<feature type="compositionally biased region" description="Basic and acidic residues" evidence="10">
    <location>
        <begin position="322"/>
        <end position="334"/>
    </location>
</feature>
<dbReference type="PANTHER" id="PTHR21738:SF0">
    <property type="entry name" value="RIBOSOMAL RNA PROCESSING PROTEIN 36 HOMOLOG"/>
    <property type="match status" value="1"/>
</dbReference>
<dbReference type="AlphaFoldDB" id="A0AAV5S5T1"/>
<accession>A0AAV5S5T1</accession>
<dbReference type="EMBL" id="BTGD01000025">
    <property type="protein sequence ID" value="GMM58587.1"/>
    <property type="molecule type" value="Genomic_DNA"/>
</dbReference>
<evidence type="ECO:0000256" key="10">
    <source>
        <dbReference type="SAM" id="MobiDB-lite"/>
    </source>
</evidence>
<dbReference type="GO" id="GO:0000462">
    <property type="term" value="P:maturation of SSU-rRNA from tricistronic rRNA transcript (SSU-rRNA, 5.8S rRNA, LSU-rRNA)"/>
    <property type="evidence" value="ECO:0007669"/>
    <property type="project" value="TreeGrafter"/>
</dbReference>
<evidence type="ECO:0000256" key="3">
    <source>
        <dbReference type="ARBA" id="ARBA00022517"/>
    </source>
</evidence>
<organism evidence="11 12">
    <name type="scientific">Maudiozyma humilis</name>
    <name type="common">Sour dough yeast</name>
    <name type="synonym">Kazachstania humilis</name>
    <dbReference type="NCBI Taxonomy" id="51915"/>
    <lineage>
        <taxon>Eukaryota</taxon>
        <taxon>Fungi</taxon>
        <taxon>Dikarya</taxon>
        <taxon>Ascomycota</taxon>
        <taxon>Saccharomycotina</taxon>
        <taxon>Saccharomycetes</taxon>
        <taxon>Saccharomycetales</taxon>
        <taxon>Saccharomycetaceae</taxon>
        <taxon>Maudiozyma</taxon>
    </lineage>
</organism>
<feature type="compositionally biased region" description="Acidic residues" evidence="10">
    <location>
        <begin position="13"/>
        <end position="25"/>
    </location>
</feature>
<feature type="region of interest" description="Disordered" evidence="10">
    <location>
        <begin position="306"/>
        <end position="334"/>
    </location>
</feature>
<reference evidence="11 12" key="1">
    <citation type="journal article" date="2023" name="Elife">
        <title>Identification of key yeast species and microbe-microbe interactions impacting larval growth of Drosophila in the wild.</title>
        <authorList>
            <person name="Mure A."/>
            <person name="Sugiura Y."/>
            <person name="Maeda R."/>
            <person name="Honda K."/>
            <person name="Sakurai N."/>
            <person name="Takahashi Y."/>
            <person name="Watada M."/>
            <person name="Katoh T."/>
            <person name="Gotoh A."/>
            <person name="Gotoh Y."/>
            <person name="Taniguchi I."/>
            <person name="Nakamura K."/>
            <person name="Hayashi T."/>
            <person name="Katayama T."/>
            <person name="Uemura T."/>
            <person name="Hattori Y."/>
        </authorList>
    </citation>
    <scope>NUCLEOTIDE SEQUENCE [LARGE SCALE GENOMIC DNA]</scope>
    <source>
        <strain evidence="11 12">KH-74</strain>
    </source>
</reference>
<feature type="region of interest" description="Disordered" evidence="10">
    <location>
        <begin position="1"/>
        <end position="188"/>
    </location>
</feature>
<evidence type="ECO:0000256" key="4">
    <source>
        <dbReference type="ARBA" id="ARBA00022552"/>
    </source>
</evidence>
<proteinExistence type="inferred from homology"/>
<sequence>MSYFFKNIKPTNDSDEEGEFEEDPDELRRILQRQKPSKHSAASGAADDGSDDDEDELKTLSFGAIQKADRILEKEAREERRRDTRKPKQFKEEKFEDSSSDSNSDQPQSGDEQGNEESDSDSEGGFFEEDDEDEDSEAEGRSRGQRGGRNDKKQRHKHAPSEQSSKRRVSRIRKIEGLDNNGNRGSSIYQDVRFDKSMGRATDQDVVRRRYAFLDEYREKEIAELDGMLHDRKFMNKVSDYERESMEGELRSMKSRLQSVKNRDLEKNIIRDYEDKMNEGNQTRFHLKKADKRKVVQKWKFDHMKAKQREKVMERKRKKRLGKEFKQFEFHQQR</sequence>
<gene>
    <name evidence="11" type="ORF">DAKH74_052040</name>
</gene>
<feature type="compositionally biased region" description="Acidic residues" evidence="10">
    <location>
        <begin position="113"/>
        <end position="137"/>
    </location>
</feature>
<dbReference type="Proteomes" id="UP001377567">
    <property type="component" value="Unassembled WGS sequence"/>
</dbReference>
<evidence type="ECO:0000256" key="2">
    <source>
        <dbReference type="ARBA" id="ARBA00009418"/>
    </source>
</evidence>
<comment type="function">
    <text evidence="8 9">Component of the 90S pre-ribosome involved in the maturation of rRNAs. Required for early cleavages of the pre-RNAs in the 40S ribosomal subunit maturation pathway.</text>
</comment>
<keyword evidence="3 9" id="KW-0690">Ribosome biogenesis</keyword>
<protein>
    <recommendedName>
        <fullName evidence="9">rRNA biogenesis protein RRP36</fullName>
    </recommendedName>
</protein>
<dbReference type="GO" id="GO:0005730">
    <property type="term" value="C:nucleolus"/>
    <property type="evidence" value="ECO:0007669"/>
    <property type="project" value="UniProtKB-SubCell"/>
</dbReference>
<dbReference type="PANTHER" id="PTHR21738">
    <property type="entry name" value="RIBOSOMAL RNA PROCESSING PROTEIN 36 HOMOLOG"/>
    <property type="match status" value="1"/>
</dbReference>
<keyword evidence="4 9" id="KW-0698">rRNA processing</keyword>